<dbReference type="Gene3D" id="1.20.1250.20">
    <property type="entry name" value="MFS general substrate transporter like domains"/>
    <property type="match status" value="1"/>
</dbReference>
<keyword evidence="3 7" id="KW-0813">Transport</keyword>
<dbReference type="InterPro" id="IPR036259">
    <property type="entry name" value="MFS_trans_sf"/>
</dbReference>
<evidence type="ECO:0000259" key="9">
    <source>
        <dbReference type="PROSITE" id="PS50850"/>
    </source>
</evidence>
<sequence>MFSSGGEPYFGFKGTMLTFWVTVACGTDMLLFGYDQGVFGGVVVTPQFLHLLNLESRPTILSTTTAIYDVGCFFGAISVCFIGEPLGRKNCILLGTTILSIGAILQITSYSLGQMITGRVIAGIGNGINTSTAPVWQGETSKASWRGKLIVIEMILNIFGFMMSNWVTYGFSFVADGQSSVAWRLPLTLQFIFVFILYATVPWLPESPRWLMAKGRREEAEQVLAAVEGTDINDPYVITESKDIQWAVQYETENAVRWRDLLRGRSGGQGGTHTFRRLILGMGTQAMQQLSGINVTSYYLPTVLIESVGLSNKMARLLAACNSVSYLLFSLIGIPNVERWGRRKMMMYAAAGQFFCYVIITICIKYNEDLSLGYDTRRQWAKGSIAFFFLYYVFFGIGWQGVPWLYPTEINSMAMRTKGAALGTATNWIFNFMVVEITPPGISTLHWRFYIIWVVFNFAFIPIVYFFYPETAGRSLEDIDRYFTGNCPLLVFQDKEAIQEKRPEKYIEREHDEVRRNSSLVPGQAGAALENFEKEGDSHKESV</sequence>
<dbReference type="PRINTS" id="PR00171">
    <property type="entry name" value="SUGRTRNSPORT"/>
</dbReference>
<organism evidence="10 11">
    <name type="scientific">Pseudopithomyces chartarum</name>
    <dbReference type="NCBI Taxonomy" id="1892770"/>
    <lineage>
        <taxon>Eukaryota</taxon>
        <taxon>Fungi</taxon>
        <taxon>Dikarya</taxon>
        <taxon>Ascomycota</taxon>
        <taxon>Pezizomycotina</taxon>
        <taxon>Dothideomycetes</taxon>
        <taxon>Pleosporomycetidae</taxon>
        <taxon>Pleosporales</taxon>
        <taxon>Massarineae</taxon>
        <taxon>Didymosphaeriaceae</taxon>
        <taxon>Pseudopithomyces</taxon>
    </lineage>
</organism>
<dbReference type="InterPro" id="IPR005828">
    <property type="entry name" value="MFS_sugar_transport-like"/>
</dbReference>
<dbReference type="GO" id="GO:0005351">
    <property type="term" value="F:carbohydrate:proton symporter activity"/>
    <property type="evidence" value="ECO:0007669"/>
    <property type="project" value="TreeGrafter"/>
</dbReference>
<feature type="transmembrane region" description="Helical" evidence="8">
    <location>
        <begin position="92"/>
        <end position="112"/>
    </location>
</feature>
<dbReference type="SUPFAM" id="SSF103473">
    <property type="entry name" value="MFS general substrate transporter"/>
    <property type="match status" value="1"/>
</dbReference>
<dbReference type="InterPro" id="IPR050360">
    <property type="entry name" value="MFS_Sugar_Transporters"/>
</dbReference>
<dbReference type="NCBIfam" id="TIGR00879">
    <property type="entry name" value="SP"/>
    <property type="match status" value="1"/>
</dbReference>
<dbReference type="PROSITE" id="PS50850">
    <property type="entry name" value="MFS"/>
    <property type="match status" value="1"/>
</dbReference>
<dbReference type="PANTHER" id="PTHR48022:SF26">
    <property type="entry name" value="MAJOR FACILITATOR SUPERFAMILY (MFS) PROFILE DOMAIN-CONTAINING PROTEIN-RELATED"/>
    <property type="match status" value="1"/>
</dbReference>
<feature type="domain" description="Major facilitator superfamily (MFS) profile" evidence="9">
    <location>
        <begin position="21"/>
        <end position="472"/>
    </location>
</feature>
<name>A0AAN6M7D1_9PLEO</name>
<reference evidence="10 11" key="1">
    <citation type="submission" date="2021-02" db="EMBL/GenBank/DDBJ databases">
        <title>Genome assembly of Pseudopithomyces chartarum.</title>
        <authorList>
            <person name="Jauregui R."/>
            <person name="Singh J."/>
            <person name="Voisey C."/>
        </authorList>
    </citation>
    <scope>NUCLEOTIDE SEQUENCE [LARGE SCALE GENOMIC DNA]</scope>
    <source>
        <strain evidence="10 11">AGR01</strain>
    </source>
</reference>
<feature type="transmembrane region" description="Helical" evidence="8">
    <location>
        <begin position="385"/>
        <end position="406"/>
    </location>
</feature>
<evidence type="ECO:0000256" key="5">
    <source>
        <dbReference type="ARBA" id="ARBA00022989"/>
    </source>
</evidence>
<evidence type="ECO:0000313" key="11">
    <source>
        <dbReference type="Proteomes" id="UP001280581"/>
    </source>
</evidence>
<keyword evidence="11" id="KW-1185">Reference proteome</keyword>
<keyword evidence="4 8" id="KW-0812">Transmembrane</keyword>
<dbReference type="InterPro" id="IPR005829">
    <property type="entry name" value="Sugar_transporter_CS"/>
</dbReference>
<comment type="subcellular location">
    <subcellularLocation>
        <location evidence="1">Membrane</location>
        <topology evidence="1">Multi-pass membrane protein</topology>
    </subcellularLocation>
</comment>
<evidence type="ECO:0000256" key="1">
    <source>
        <dbReference type="ARBA" id="ARBA00004141"/>
    </source>
</evidence>
<dbReference type="PROSITE" id="PS00216">
    <property type="entry name" value="SUGAR_TRANSPORT_1"/>
    <property type="match status" value="1"/>
</dbReference>
<dbReference type="EMBL" id="WVTA01000001">
    <property type="protein sequence ID" value="KAK3217534.1"/>
    <property type="molecule type" value="Genomic_DNA"/>
</dbReference>
<gene>
    <name evidence="10" type="ORF">GRF29_1g3344848</name>
</gene>
<dbReference type="AlphaFoldDB" id="A0AAN6M7D1"/>
<evidence type="ECO:0000256" key="4">
    <source>
        <dbReference type="ARBA" id="ARBA00022692"/>
    </source>
</evidence>
<keyword evidence="5 8" id="KW-1133">Transmembrane helix</keyword>
<dbReference type="InterPro" id="IPR020846">
    <property type="entry name" value="MFS_dom"/>
</dbReference>
<evidence type="ECO:0000256" key="2">
    <source>
        <dbReference type="ARBA" id="ARBA00010992"/>
    </source>
</evidence>
<feature type="transmembrane region" description="Helical" evidence="8">
    <location>
        <begin position="346"/>
        <end position="364"/>
    </location>
</feature>
<dbReference type="GO" id="GO:0016020">
    <property type="term" value="C:membrane"/>
    <property type="evidence" value="ECO:0007669"/>
    <property type="project" value="UniProtKB-SubCell"/>
</dbReference>
<dbReference type="PANTHER" id="PTHR48022">
    <property type="entry name" value="PLASTIDIC GLUCOSE TRANSPORTER 4"/>
    <property type="match status" value="1"/>
</dbReference>
<feature type="transmembrane region" description="Helical" evidence="8">
    <location>
        <begin position="149"/>
        <end position="169"/>
    </location>
</feature>
<feature type="transmembrane region" description="Helical" evidence="8">
    <location>
        <begin position="12"/>
        <end position="32"/>
    </location>
</feature>
<proteinExistence type="inferred from homology"/>
<evidence type="ECO:0000256" key="3">
    <source>
        <dbReference type="ARBA" id="ARBA00022448"/>
    </source>
</evidence>
<dbReference type="Proteomes" id="UP001280581">
    <property type="component" value="Unassembled WGS sequence"/>
</dbReference>
<dbReference type="Pfam" id="PF00083">
    <property type="entry name" value="Sugar_tr"/>
    <property type="match status" value="1"/>
</dbReference>
<feature type="transmembrane region" description="Helical" evidence="8">
    <location>
        <begin position="66"/>
        <end position="86"/>
    </location>
</feature>
<feature type="transmembrane region" description="Helical" evidence="8">
    <location>
        <begin position="317"/>
        <end position="334"/>
    </location>
</feature>
<feature type="transmembrane region" description="Helical" evidence="8">
    <location>
        <begin position="181"/>
        <end position="204"/>
    </location>
</feature>
<comment type="similarity">
    <text evidence="2 7">Belongs to the major facilitator superfamily. Sugar transporter (TC 2.A.1.1) family.</text>
</comment>
<comment type="caution">
    <text evidence="10">The sequence shown here is derived from an EMBL/GenBank/DDBJ whole genome shotgun (WGS) entry which is preliminary data.</text>
</comment>
<feature type="transmembrane region" description="Helical" evidence="8">
    <location>
        <begin position="449"/>
        <end position="468"/>
    </location>
</feature>
<protein>
    <recommendedName>
        <fullName evidence="9">Major facilitator superfamily (MFS) profile domain-containing protein</fullName>
    </recommendedName>
</protein>
<dbReference type="InterPro" id="IPR003663">
    <property type="entry name" value="Sugar/inositol_transpt"/>
</dbReference>
<accession>A0AAN6M7D1</accession>
<evidence type="ECO:0000313" key="10">
    <source>
        <dbReference type="EMBL" id="KAK3217534.1"/>
    </source>
</evidence>
<dbReference type="FunFam" id="1.20.1250.20:FF:000061">
    <property type="entry name" value="MFS sugar transporter"/>
    <property type="match status" value="1"/>
</dbReference>
<evidence type="ECO:0000256" key="6">
    <source>
        <dbReference type="ARBA" id="ARBA00023136"/>
    </source>
</evidence>
<evidence type="ECO:0000256" key="7">
    <source>
        <dbReference type="RuleBase" id="RU003346"/>
    </source>
</evidence>
<evidence type="ECO:0000256" key="8">
    <source>
        <dbReference type="SAM" id="Phobius"/>
    </source>
</evidence>
<keyword evidence="6 8" id="KW-0472">Membrane</keyword>